<dbReference type="Gene3D" id="3.30.530.20">
    <property type="match status" value="1"/>
</dbReference>
<evidence type="ECO:0000313" key="3">
    <source>
        <dbReference type="EMBL" id="MCL1633400.1"/>
    </source>
</evidence>
<keyword evidence="4" id="KW-1185">Reference proteome</keyword>
<evidence type="ECO:0000259" key="2">
    <source>
        <dbReference type="Pfam" id="PF08327"/>
    </source>
</evidence>
<dbReference type="InterPro" id="IPR013538">
    <property type="entry name" value="ASHA1/2-like_C"/>
</dbReference>
<gene>
    <name evidence="3" type="ORF">M2650_01895</name>
</gene>
<evidence type="ECO:0000256" key="1">
    <source>
        <dbReference type="ARBA" id="ARBA00006817"/>
    </source>
</evidence>
<comment type="caution">
    <text evidence="3">The sequence shown here is derived from an EMBL/GenBank/DDBJ whole genome shotgun (WGS) entry which is preliminary data.</text>
</comment>
<dbReference type="RefSeq" id="WP_249470478.1">
    <property type="nucleotide sequence ID" value="NZ_JAMBEP010000001.1"/>
</dbReference>
<accession>A0ABT0MGF7</accession>
<organism evidence="3 4">
    <name type="scientific">Luteimonas galliterrae</name>
    <dbReference type="NCBI Taxonomy" id="2940486"/>
    <lineage>
        <taxon>Bacteria</taxon>
        <taxon>Pseudomonadati</taxon>
        <taxon>Pseudomonadota</taxon>
        <taxon>Gammaproteobacteria</taxon>
        <taxon>Lysobacterales</taxon>
        <taxon>Lysobacteraceae</taxon>
        <taxon>Luteimonas</taxon>
    </lineage>
</organism>
<dbReference type="Pfam" id="PF08327">
    <property type="entry name" value="AHSA1"/>
    <property type="match status" value="1"/>
</dbReference>
<dbReference type="InterPro" id="IPR023393">
    <property type="entry name" value="START-like_dom_sf"/>
</dbReference>
<feature type="domain" description="Activator of Hsp90 ATPase homologue 1/2-like C-terminal" evidence="2">
    <location>
        <begin position="14"/>
        <end position="159"/>
    </location>
</feature>
<dbReference type="CDD" id="cd08898">
    <property type="entry name" value="SRPBCC_CalC_Aha1-like_5"/>
    <property type="match status" value="1"/>
</dbReference>
<proteinExistence type="inferred from homology"/>
<dbReference type="Proteomes" id="UP001431217">
    <property type="component" value="Unassembled WGS sequence"/>
</dbReference>
<dbReference type="SUPFAM" id="SSF55961">
    <property type="entry name" value="Bet v1-like"/>
    <property type="match status" value="1"/>
</dbReference>
<name>A0ABT0MGF7_9GAMM</name>
<evidence type="ECO:0000313" key="4">
    <source>
        <dbReference type="Proteomes" id="UP001431217"/>
    </source>
</evidence>
<comment type="similarity">
    <text evidence="1">Belongs to the AHA1 family.</text>
</comment>
<sequence>MSDTDRIVKQAVLKASLERVWQAISDSKRFGTWFGAEFDGPFVAGARLTGRIVPTAVDPEIGRMQAPYAGTPFEISIERIEPMRVFALRWHPNAVEPGKDYSEEPTTLVVFELEETEGGTRLTLTESGYDKIPLARRAEAFESNEQGWEMQMTLIAKYLAQAS</sequence>
<dbReference type="EMBL" id="JAMBEP010000001">
    <property type="protein sequence ID" value="MCL1633400.1"/>
    <property type="molecule type" value="Genomic_DNA"/>
</dbReference>
<protein>
    <submittedName>
        <fullName evidence="3">SRPBCC family protein</fullName>
    </submittedName>
</protein>
<reference evidence="3 4" key="1">
    <citation type="submission" date="2022-05" db="EMBL/GenBank/DDBJ databases">
        <title>Luteimonas sp. SX5, whole genome shotgun sequencing project.</title>
        <authorList>
            <person name="Zhao G."/>
            <person name="Shen L."/>
        </authorList>
    </citation>
    <scope>NUCLEOTIDE SEQUENCE [LARGE SCALE GENOMIC DNA]</scope>
    <source>
        <strain evidence="3 4">SX5</strain>
    </source>
</reference>